<dbReference type="PRINTS" id="PR00662">
    <property type="entry name" value="G6PISOMERASE"/>
</dbReference>
<evidence type="ECO:0000256" key="7">
    <source>
        <dbReference type="ARBA" id="ARBA00024178"/>
    </source>
</evidence>
<dbReference type="GO" id="GO:0097367">
    <property type="term" value="F:carbohydrate derivative binding"/>
    <property type="evidence" value="ECO:0007669"/>
    <property type="project" value="InterPro"/>
</dbReference>
<comment type="catalytic activity">
    <reaction evidence="8 9">
        <text>alpha-D-glucose 6-phosphate = beta-D-fructose 6-phosphate</text>
        <dbReference type="Rhea" id="RHEA:11816"/>
        <dbReference type="ChEBI" id="CHEBI:57634"/>
        <dbReference type="ChEBI" id="CHEBI:58225"/>
        <dbReference type="EC" id="5.3.1.9"/>
    </reaction>
</comment>
<dbReference type="Gene3D" id="3.40.50.10490">
    <property type="entry name" value="Glucose-6-phosphate isomerase like protein, domain 1"/>
    <property type="match status" value="2"/>
</dbReference>
<name>J9DQX0_EDHAE</name>
<dbReference type="EC" id="5.3.1.9" evidence="3 9"/>
<evidence type="ECO:0000256" key="9">
    <source>
        <dbReference type="RuleBase" id="RU000612"/>
    </source>
</evidence>
<comment type="caution">
    <text evidence="10">The sequence shown here is derived from an EMBL/GenBank/DDBJ whole genome shotgun (WGS) entry which is preliminary data.</text>
</comment>
<protein>
    <recommendedName>
        <fullName evidence="3 9">Glucose-6-phosphate isomerase</fullName>
        <ecNumber evidence="3 9">5.3.1.9</ecNumber>
    </recommendedName>
</protein>
<keyword evidence="4 9" id="KW-0312">Gluconeogenesis</keyword>
<sequence>MPPRTTIKDLFENDKKRVDKMSKRIDVMDQFLQFDYSKTHLDDAVIKKYYEKFQNINLKKSIEHMFTGEKINYTENREVLHVALRDKRVISKFEGDKETVLNFEYAEIYNELNKMADLSKLIEEEKLVGASNKVIDTIVHIGIGGSDLGPRMVCEALHFYRIRRLNVHFISNVDATEALQVFDKINPEKTLFIVVSKSFTTPETLENARLVKQMFLKSVKLDEKLITQHHFIAVSSNKAEVEKFGIKTVFSMWDFVGGRYSIWSAAGLTICLYIGFKNFLKFLKGASIMDEHFLNSGFENNIPIFHAIIELYYNNELGFNNKCVLAYDQYLSKLPSYLQQAEMESNGKSARRPEVYHETENLKSQNDNTGMIIWGDVGTNCQHSFFQLIHQGTRDILCEFIVGLKALGVYCETKSKHHKILFANCIAQTEALMNGRKNDDKNRNFDGDKPSIIVAYSQLTPEVLGALIALYEHKIFVQGLMWGINSFDQFGVELGKILAKEIFTELNGDKVSNRDDSTKRLIELRKKHEKTPR</sequence>
<dbReference type="NCBIfam" id="NF001211">
    <property type="entry name" value="PRK00179.1"/>
    <property type="match status" value="1"/>
</dbReference>
<keyword evidence="6 9" id="KW-0413">Isomerase</keyword>
<dbReference type="AlphaFoldDB" id="J9DQX0"/>
<evidence type="ECO:0000256" key="2">
    <source>
        <dbReference type="ARBA" id="ARBA00006604"/>
    </source>
</evidence>
<dbReference type="Gene3D" id="1.10.1390.10">
    <property type="match status" value="1"/>
</dbReference>
<comment type="function">
    <text evidence="7">In the cytoplasm, catalyzes the conversion of glucose-6-phosphate to fructose-6-phosphate, the second step in glycolysis, and the reverse reaction during gluconeogenesis.</text>
</comment>
<dbReference type="EMBL" id="AFBI03000001">
    <property type="protein sequence ID" value="EJW04970.1"/>
    <property type="molecule type" value="Genomic_DNA"/>
</dbReference>
<dbReference type="CDD" id="cd05015">
    <property type="entry name" value="SIS_PGI_1"/>
    <property type="match status" value="1"/>
</dbReference>
<dbReference type="InterPro" id="IPR023096">
    <property type="entry name" value="G6P_Isomerase_C"/>
</dbReference>
<evidence type="ECO:0000313" key="10">
    <source>
        <dbReference type="EMBL" id="EJW04970.1"/>
    </source>
</evidence>
<dbReference type="PROSITE" id="PS00174">
    <property type="entry name" value="P_GLUCOSE_ISOMERASE_2"/>
    <property type="match status" value="1"/>
</dbReference>
<dbReference type="Pfam" id="PF00342">
    <property type="entry name" value="PGI"/>
    <property type="match status" value="1"/>
</dbReference>
<dbReference type="PROSITE" id="PS51463">
    <property type="entry name" value="P_GLUCOSE_ISOMERASE_3"/>
    <property type="match status" value="1"/>
</dbReference>
<evidence type="ECO:0000256" key="4">
    <source>
        <dbReference type="ARBA" id="ARBA00022432"/>
    </source>
</evidence>
<dbReference type="SUPFAM" id="SSF53697">
    <property type="entry name" value="SIS domain"/>
    <property type="match status" value="1"/>
</dbReference>
<dbReference type="CDD" id="cd05016">
    <property type="entry name" value="SIS_PGI_2"/>
    <property type="match status" value="1"/>
</dbReference>
<reference evidence="11" key="2">
    <citation type="submission" date="2015-07" db="EMBL/GenBank/DDBJ databases">
        <title>Contrasting host-pathogen interactions and genome evolution in two generalist and specialist microsporidian pathogens of mosquitoes.</title>
        <authorList>
            <consortium name="The Broad Institute Genomics Platform"/>
            <consortium name="The Broad Institute Genome Sequencing Center for Infectious Disease"/>
            <person name="Cuomo C.A."/>
            <person name="Sanscrainte N.D."/>
            <person name="Goldberg J.M."/>
            <person name="Heiman D."/>
            <person name="Young S."/>
            <person name="Zeng Q."/>
            <person name="Becnel J.J."/>
            <person name="Birren B.W."/>
        </authorList>
    </citation>
    <scope>NUCLEOTIDE SEQUENCE [LARGE SCALE GENOMIC DNA]</scope>
    <source>
        <strain evidence="11">USNM 41457</strain>
    </source>
</reference>
<dbReference type="HOGENOM" id="CLU_017947_3_1_1"/>
<dbReference type="GO" id="GO:0006094">
    <property type="term" value="P:gluconeogenesis"/>
    <property type="evidence" value="ECO:0007669"/>
    <property type="project" value="UniProtKB-KW"/>
</dbReference>
<dbReference type="InterPro" id="IPR018189">
    <property type="entry name" value="Phosphoglucose_isomerase_CS"/>
</dbReference>
<accession>J9DQX0</accession>
<dbReference type="OrthoDB" id="5831190at2759"/>
<evidence type="ECO:0000256" key="6">
    <source>
        <dbReference type="ARBA" id="ARBA00023235"/>
    </source>
</evidence>
<evidence type="ECO:0000256" key="1">
    <source>
        <dbReference type="ARBA" id="ARBA00004926"/>
    </source>
</evidence>
<evidence type="ECO:0000313" key="11">
    <source>
        <dbReference type="Proteomes" id="UP000003163"/>
    </source>
</evidence>
<dbReference type="PROSITE" id="PS00765">
    <property type="entry name" value="P_GLUCOSE_ISOMERASE_1"/>
    <property type="match status" value="1"/>
</dbReference>
<dbReference type="PANTHER" id="PTHR11469">
    <property type="entry name" value="GLUCOSE-6-PHOSPHATE ISOMERASE"/>
    <property type="match status" value="1"/>
</dbReference>
<comment type="similarity">
    <text evidence="2 9">Belongs to the GPI family.</text>
</comment>
<dbReference type="STRING" id="1003232.J9DQX0"/>
<dbReference type="HAMAP" id="MF_00473">
    <property type="entry name" value="G6P_isomerase"/>
    <property type="match status" value="1"/>
</dbReference>
<reference evidence="10 11" key="1">
    <citation type="submission" date="2011-08" db="EMBL/GenBank/DDBJ databases">
        <authorList>
            <person name="Liu Z.J."/>
            <person name="Shi F.L."/>
            <person name="Lu J.Q."/>
            <person name="Li M."/>
            <person name="Wang Z.L."/>
        </authorList>
    </citation>
    <scope>NUCLEOTIDE SEQUENCE [LARGE SCALE GENOMIC DNA]</scope>
    <source>
        <strain evidence="10 11">USNM 41457</strain>
    </source>
</reference>
<dbReference type="GO" id="GO:0006096">
    <property type="term" value="P:glycolytic process"/>
    <property type="evidence" value="ECO:0007669"/>
    <property type="project" value="UniProtKB-UniPathway"/>
</dbReference>
<dbReference type="OMA" id="DWYRQLW"/>
<organism evidence="10 11">
    <name type="scientific">Edhazardia aedis (strain USNM 41457)</name>
    <name type="common">Microsporidian parasite</name>
    <dbReference type="NCBI Taxonomy" id="1003232"/>
    <lineage>
        <taxon>Eukaryota</taxon>
        <taxon>Fungi</taxon>
        <taxon>Fungi incertae sedis</taxon>
        <taxon>Microsporidia</taxon>
        <taxon>Edhazardia</taxon>
    </lineage>
</organism>
<evidence type="ECO:0000256" key="8">
    <source>
        <dbReference type="ARBA" id="ARBA00029321"/>
    </source>
</evidence>
<dbReference type="GO" id="GO:0004347">
    <property type="term" value="F:glucose-6-phosphate isomerase activity"/>
    <property type="evidence" value="ECO:0007669"/>
    <property type="project" value="UniProtKB-EC"/>
</dbReference>
<dbReference type="UniPathway" id="UPA00109">
    <property type="reaction ID" value="UER00181"/>
</dbReference>
<evidence type="ECO:0000256" key="3">
    <source>
        <dbReference type="ARBA" id="ARBA00011952"/>
    </source>
</evidence>
<gene>
    <name evidence="10" type="ORF">EDEG_00087</name>
</gene>
<dbReference type="Proteomes" id="UP000003163">
    <property type="component" value="Unassembled WGS sequence"/>
</dbReference>
<dbReference type="InterPro" id="IPR035482">
    <property type="entry name" value="SIS_PGI_2"/>
</dbReference>
<keyword evidence="5 9" id="KW-0324">Glycolysis</keyword>
<dbReference type="GO" id="GO:0051156">
    <property type="term" value="P:glucose 6-phosphate metabolic process"/>
    <property type="evidence" value="ECO:0007669"/>
    <property type="project" value="TreeGrafter"/>
</dbReference>
<keyword evidence="11" id="KW-1185">Reference proteome</keyword>
<dbReference type="GO" id="GO:0048029">
    <property type="term" value="F:monosaccharide binding"/>
    <property type="evidence" value="ECO:0007669"/>
    <property type="project" value="TreeGrafter"/>
</dbReference>
<dbReference type="InterPro" id="IPR035476">
    <property type="entry name" value="SIS_PGI_1"/>
</dbReference>
<dbReference type="InterPro" id="IPR046348">
    <property type="entry name" value="SIS_dom_sf"/>
</dbReference>
<proteinExistence type="inferred from homology"/>
<dbReference type="InterPro" id="IPR001672">
    <property type="entry name" value="G6P_Isomerase"/>
</dbReference>
<comment type="pathway">
    <text evidence="1 9">Carbohydrate degradation; glycolysis; D-glyceraldehyde 3-phosphate and glycerone phosphate from D-glucose: step 2/4.</text>
</comment>
<dbReference type="VEuPathDB" id="MicrosporidiaDB:EDEG_00087"/>
<evidence type="ECO:0000256" key="5">
    <source>
        <dbReference type="ARBA" id="ARBA00023152"/>
    </source>
</evidence>
<dbReference type="FunCoup" id="J9DQX0">
    <property type="interactions" value="132"/>
</dbReference>
<dbReference type="GO" id="GO:0005829">
    <property type="term" value="C:cytosol"/>
    <property type="evidence" value="ECO:0007669"/>
    <property type="project" value="TreeGrafter"/>
</dbReference>
<dbReference type="InParanoid" id="J9DQX0"/>
<dbReference type="PANTHER" id="PTHR11469:SF1">
    <property type="entry name" value="GLUCOSE-6-PHOSPHATE ISOMERASE"/>
    <property type="match status" value="1"/>
</dbReference>